<organism evidence="6 7">
    <name type="scientific">Paraburkholderia diazotrophica</name>
    <dbReference type="NCBI Taxonomy" id="667676"/>
    <lineage>
        <taxon>Bacteria</taxon>
        <taxon>Pseudomonadati</taxon>
        <taxon>Pseudomonadota</taxon>
        <taxon>Betaproteobacteria</taxon>
        <taxon>Burkholderiales</taxon>
        <taxon>Burkholderiaceae</taxon>
        <taxon>Paraburkholderia</taxon>
    </lineage>
</organism>
<dbReference type="GO" id="GO:0046872">
    <property type="term" value="F:metal ion binding"/>
    <property type="evidence" value="ECO:0007669"/>
    <property type="project" value="UniProtKB-KW"/>
</dbReference>
<dbReference type="OrthoDB" id="86160at2"/>
<evidence type="ECO:0000313" key="7">
    <source>
        <dbReference type="Proteomes" id="UP000198866"/>
    </source>
</evidence>
<gene>
    <name evidence="6" type="ORF">SAMN05192539_10222</name>
</gene>
<dbReference type="Pfam" id="PF03328">
    <property type="entry name" value="HpcH_HpaI"/>
    <property type="match status" value="1"/>
</dbReference>
<evidence type="ECO:0000259" key="5">
    <source>
        <dbReference type="Pfam" id="PF03328"/>
    </source>
</evidence>
<evidence type="ECO:0000256" key="3">
    <source>
        <dbReference type="ARBA" id="ARBA00023239"/>
    </source>
</evidence>
<feature type="domain" description="HpcH/HpaI aldolase/citrate lyase" evidence="5">
    <location>
        <begin position="28"/>
        <end position="242"/>
    </location>
</feature>
<comment type="similarity">
    <text evidence="1">Belongs to the HpcH/HpaI aldolase family.</text>
</comment>
<dbReference type="InterPro" id="IPR040442">
    <property type="entry name" value="Pyrv_kinase-like_dom_sf"/>
</dbReference>
<reference evidence="7" key="1">
    <citation type="submission" date="2016-10" db="EMBL/GenBank/DDBJ databases">
        <authorList>
            <person name="Varghese N."/>
            <person name="Submissions S."/>
        </authorList>
    </citation>
    <scope>NUCLEOTIDE SEQUENCE [LARGE SCALE GENOMIC DNA]</scope>
    <source>
        <strain evidence="7">LMG 26031</strain>
    </source>
</reference>
<proteinExistence type="inferred from homology"/>
<dbReference type="PANTHER" id="PTHR30502:SF0">
    <property type="entry name" value="PHOSPHOENOLPYRUVATE CARBOXYLASE FAMILY PROTEIN"/>
    <property type="match status" value="1"/>
</dbReference>
<name>A0A1H7CH35_9BURK</name>
<keyword evidence="3" id="KW-0456">Lyase</keyword>
<dbReference type="PANTHER" id="PTHR30502">
    <property type="entry name" value="2-KETO-3-DEOXY-L-RHAMNONATE ALDOLASE"/>
    <property type="match status" value="1"/>
</dbReference>
<accession>A0A1H7CH35</accession>
<dbReference type="RefSeq" id="WP_090869934.1">
    <property type="nucleotide sequence ID" value="NZ_FNYE01000022.1"/>
</dbReference>
<evidence type="ECO:0000256" key="1">
    <source>
        <dbReference type="ARBA" id="ARBA00005568"/>
    </source>
</evidence>
<dbReference type="InterPro" id="IPR015813">
    <property type="entry name" value="Pyrv/PenolPyrv_kinase-like_dom"/>
</dbReference>
<evidence type="ECO:0000256" key="4">
    <source>
        <dbReference type="SAM" id="MobiDB-lite"/>
    </source>
</evidence>
<evidence type="ECO:0000313" key="6">
    <source>
        <dbReference type="EMBL" id="SEJ88574.1"/>
    </source>
</evidence>
<sequence>MGDTRHAATRQFPSLKERFCHSEPLLCTWLSLGSPALCEMALDSSPCAIIIDRQHGLWGRGEMEAAIGVAHSHVPVIVRCSANDPHAIGESLDAGASSVLVPLIESASETRRAVRASRYPPEGSRSGGGIRPLAKGVNGMLDEGQRVTVGIMIETVEGVEHAEDILGVEGLDYVFIGTGDLNLSRGPDSSEMLEGDYRTVLSAARKHKIRCGIFTTSASDAAARLAQGFDMVVAATDTGVFASGLGSVYAELRRRESTC</sequence>
<dbReference type="GO" id="GO:0016832">
    <property type="term" value="F:aldehyde-lyase activity"/>
    <property type="evidence" value="ECO:0007669"/>
    <property type="project" value="TreeGrafter"/>
</dbReference>
<evidence type="ECO:0000256" key="2">
    <source>
        <dbReference type="ARBA" id="ARBA00022723"/>
    </source>
</evidence>
<keyword evidence="7" id="KW-1185">Reference proteome</keyword>
<dbReference type="Proteomes" id="UP000198866">
    <property type="component" value="Unassembled WGS sequence"/>
</dbReference>
<dbReference type="InterPro" id="IPR005000">
    <property type="entry name" value="Aldolase/citrate-lyase_domain"/>
</dbReference>
<protein>
    <submittedName>
        <fullName evidence="6">2-dehydro-3-deoxyglucarate aldolase/4-hydroxy-2-oxoheptanedioate aldolase</fullName>
    </submittedName>
</protein>
<dbReference type="EMBL" id="FNYE01000022">
    <property type="protein sequence ID" value="SEJ88574.1"/>
    <property type="molecule type" value="Genomic_DNA"/>
</dbReference>
<dbReference type="AlphaFoldDB" id="A0A1H7CH35"/>
<dbReference type="Gene3D" id="3.20.20.60">
    <property type="entry name" value="Phosphoenolpyruvate-binding domains"/>
    <property type="match status" value="1"/>
</dbReference>
<dbReference type="SUPFAM" id="SSF51621">
    <property type="entry name" value="Phosphoenolpyruvate/pyruvate domain"/>
    <property type="match status" value="1"/>
</dbReference>
<keyword evidence="2" id="KW-0479">Metal-binding</keyword>
<feature type="region of interest" description="Disordered" evidence="4">
    <location>
        <begin position="112"/>
        <end position="131"/>
    </location>
</feature>
<dbReference type="InterPro" id="IPR050251">
    <property type="entry name" value="HpcH-HpaI_aldolase"/>
</dbReference>
<dbReference type="GO" id="GO:0005737">
    <property type="term" value="C:cytoplasm"/>
    <property type="evidence" value="ECO:0007669"/>
    <property type="project" value="TreeGrafter"/>
</dbReference>
<dbReference type="STRING" id="667676.SAMN05192539_10222"/>